<protein>
    <recommendedName>
        <fullName evidence="4 6">50S ribosomal protein L17</fullName>
    </recommendedName>
</protein>
<dbReference type="AlphaFoldDB" id="A0A1G2MQS4"/>
<dbReference type="EMBL" id="MHRP01000035">
    <property type="protein sequence ID" value="OHA26215.1"/>
    <property type="molecule type" value="Genomic_DNA"/>
</dbReference>
<gene>
    <name evidence="7" type="ORF">A3D56_03545</name>
</gene>
<accession>A0A1G2MQS4</accession>
<evidence type="ECO:0000256" key="6">
    <source>
        <dbReference type="RuleBase" id="RU000661"/>
    </source>
</evidence>
<dbReference type="InterPro" id="IPR047859">
    <property type="entry name" value="Ribosomal_bL17_CS"/>
</dbReference>
<dbReference type="PROSITE" id="PS01167">
    <property type="entry name" value="RIBOSOMAL_L17"/>
    <property type="match status" value="1"/>
</dbReference>
<dbReference type="PANTHER" id="PTHR14413:SF16">
    <property type="entry name" value="LARGE RIBOSOMAL SUBUNIT PROTEIN BL17M"/>
    <property type="match status" value="1"/>
</dbReference>
<dbReference type="GO" id="GO:0006412">
    <property type="term" value="P:translation"/>
    <property type="evidence" value="ECO:0007669"/>
    <property type="project" value="InterPro"/>
</dbReference>
<evidence type="ECO:0000313" key="8">
    <source>
        <dbReference type="Proteomes" id="UP000177943"/>
    </source>
</evidence>
<dbReference type="Gene3D" id="3.90.1030.10">
    <property type="entry name" value="Ribosomal protein L17"/>
    <property type="match status" value="1"/>
</dbReference>
<evidence type="ECO:0000313" key="7">
    <source>
        <dbReference type="EMBL" id="OHA26215.1"/>
    </source>
</evidence>
<dbReference type="NCBIfam" id="TIGR00059">
    <property type="entry name" value="L17"/>
    <property type="match status" value="1"/>
</dbReference>
<sequence length="116" mass="12978">MRHHKSGRIFGRVKKVRVALVRSLARALIVHDAIETTEAKAKELRPFIEKLVTMGKNANLASYRIIVSRLGGALGAKKLFETTSPKYKDRSGGYTRITKLGRRKADGTPMARIEFV</sequence>
<dbReference type="Pfam" id="PF01196">
    <property type="entry name" value="Ribosomal_L17"/>
    <property type="match status" value="1"/>
</dbReference>
<evidence type="ECO:0000256" key="2">
    <source>
        <dbReference type="ARBA" id="ARBA00022980"/>
    </source>
</evidence>
<comment type="caution">
    <text evidence="7">The sequence shown here is derived from an EMBL/GenBank/DDBJ whole genome shotgun (WGS) entry which is preliminary data.</text>
</comment>
<proteinExistence type="inferred from homology"/>
<reference evidence="7 8" key="1">
    <citation type="journal article" date="2016" name="Nat. Commun.">
        <title>Thousands of microbial genomes shed light on interconnected biogeochemical processes in an aquifer system.</title>
        <authorList>
            <person name="Anantharaman K."/>
            <person name="Brown C.T."/>
            <person name="Hug L.A."/>
            <person name="Sharon I."/>
            <person name="Castelle C.J."/>
            <person name="Probst A.J."/>
            <person name="Thomas B.C."/>
            <person name="Singh A."/>
            <person name="Wilkins M.J."/>
            <person name="Karaoz U."/>
            <person name="Brodie E.L."/>
            <person name="Williams K.H."/>
            <person name="Hubbard S.S."/>
            <person name="Banfield J.F."/>
        </authorList>
    </citation>
    <scope>NUCLEOTIDE SEQUENCE [LARGE SCALE GENOMIC DNA]</scope>
</reference>
<keyword evidence="3 5" id="KW-0687">Ribonucleoprotein</keyword>
<dbReference type="SUPFAM" id="SSF64263">
    <property type="entry name" value="Prokaryotic ribosomal protein L17"/>
    <property type="match status" value="1"/>
</dbReference>
<dbReference type="InterPro" id="IPR000456">
    <property type="entry name" value="Ribosomal_bL17"/>
</dbReference>
<evidence type="ECO:0000256" key="3">
    <source>
        <dbReference type="ARBA" id="ARBA00023274"/>
    </source>
</evidence>
<name>A0A1G2MQS4_9BACT</name>
<dbReference type="GO" id="GO:0022625">
    <property type="term" value="C:cytosolic large ribosomal subunit"/>
    <property type="evidence" value="ECO:0007669"/>
    <property type="project" value="TreeGrafter"/>
</dbReference>
<dbReference type="InterPro" id="IPR036373">
    <property type="entry name" value="Ribosomal_bL17_sf"/>
</dbReference>
<organism evidence="7 8">
    <name type="scientific">Candidatus Taylorbacteria bacterium RIFCSPHIGHO2_02_FULL_45_35</name>
    <dbReference type="NCBI Taxonomy" id="1802311"/>
    <lineage>
        <taxon>Bacteria</taxon>
        <taxon>Candidatus Tayloriibacteriota</taxon>
    </lineage>
</organism>
<dbReference type="GO" id="GO:0003735">
    <property type="term" value="F:structural constituent of ribosome"/>
    <property type="evidence" value="ECO:0007669"/>
    <property type="project" value="InterPro"/>
</dbReference>
<evidence type="ECO:0000256" key="1">
    <source>
        <dbReference type="ARBA" id="ARBA00008777"/>
    </source>
</evidence>
<keyword evidence="2 5" id="KW-0689">Ribosomal protein</keyword>
<evidence type="ECO:0000256" key="4">
    <source>
        <dbReference type="ARBA" id="ARBA00035494"/>
    </source>
</evidence>
<dbReference type="Proteomes" id="UP000177943">
    <property type="component" value="Unassembled WGS sequence"/>
</dbReference>
<dbReference type="PANTHER" id="PTHR14413">
    <property type="entry name" value="RIBOSOMAL PROTEIN L17"/>
    <property type="match status" value="1"/>
</dbReference>
<evidence type="ECO:0000256" key="5">
    <source>
        <dbReference type="RuleBase" id="RU000660"/>
    </source>
</evidence>
<comment type="similarity">
    <text evidence="1 5">Belongs to the bacterial ribosomal protein bL17 family.</text>
</comment>